<dbReference type="Gene3D" id="3.20.20.80">
    <property type="entry name" value="Glycosidases"/>
    <property type="match status" value="1"/>
</dbReference>
<dbReference type="Gene3D" id="3.30.379.10">
    <property type="entry name" value="Chitobiase/beta-hexosaminidase domain 2-like"/>
    <property type="match status" value="1"/>
</dbReference>
<dbReference type="InterPro" id="IPR029018">
    <property type="entry name" value="Hex-like_dom2"/>
</dbReference>
<evidence type="ECO:0000259" key="8">
    <source>
        <dbReference type="Pfam" id="PF02838"/>
    </source>
</evidence>
<evidence type="ECO:0000256" key="4">
    <source>
        <dbReference type="ARBA" id="ARBA00022801"/>
    </source>
</evidence>
<evidence type="ECO:0000256" key="6">
    <source>
        <dbReference type="SAM" id="MobiDB-lite"/>
    </source>
</evidence>
<feature type="domain" description="Glycoside hydrolase family 20 catalytic" evidence="7">
    <location>
        <begin position="116"/>
        <end position="451"/>
    </location>
</feature>
<evidence type="ECO:0000313" key="10">
    <source>
        <dbReference type="Proteomes" id="UP000611554"/>
    </source>
</evidence>
<feature type="domain" description="Beta-hexosaminidase bacterial type N-terminal" evidence="8">
    <location>
        <begin position="7"/>
        <end position="112"/>
    </location>
</feature>
<reference evidence="10" key="1">
    <citation type="journal article" date="2019" name="Int. J. Syst. Evol. Microbiol.">
        <title>The Global Catalogue of Microorganisms (GCM) 10K type strain sequencing project: providing services to taxonomists for standard genome sequencing and annotation.</title>
        <authorList>
            <consortium name="The Broad Institute Genomics Platform"/>
            <consortium name="The Broad Institute Genome Sequencing Center for Infectious Disease"/>
            <person name="Wu L."/>
            <person name="Ma J."/>
        </authorList>
    </citation>
    <scope>NUCLEOTIDE SEQUENCE [LARGE SCALE GENOMIC DNA]</scope>
    <source>
        <strain evidence="10">JCM 3115</strain>
    </source>
</reference>
<evidence type="ECO:0000313" key="9">
    <source>
        <dbReference type="EMBL" id="GGQ14715.1"/>
    </source>
</evidence>
<dbReference type="RefSeq" id="WP_189248996.1">
    <property type="nucleotide sequence ID" value="NZ_BMQJ01000013.1"/>
</dbReference>
<evidence type="ECO:0000256" key="3">
    <source>
        <dbReference type="ARBA" id="ARBA00012663"/>
    </source>
</evidence>
<feature type="region of interest" description="Disordered" evidence="6">
    <location>
        <begin position="1"/>
        <end position="34"/>
    </location>
</feature>
<dbReference type="PANTHER" id="PTHR22600">
    <property type="entry name" value="BETA-HEXOSAMINIDASE"/>
    <property type="match status" value="1"/>
</dbReference>
<dbReference type="Pfam" id="PF02838">
    <property type="entry name" value="Glyco_hydro_20b"/>
    <property type="match status" value="1"/>
</dbReference>
<sequence length="484" mass="52563">MTSRVSPQVIPRVGSSHPAEGRFPLGRGTRVSGPHAETARDLLGLDAGGDGPGEIVLRLVTDPSLGEEGYVLTVAPEEAVIAAAGAAGLRWGVQTLRQLHGPGGVPCGTVRDVPRYAWRGVMIDVARWWRPVSFLRAYVDLLSLHKFNVLHLHLTDDQGWRFEVRGHPRLTEIGAHRAESPAGHAREGRFDGTPHGGFYTQRELRDLVDYAAARGVTVLPEIEFPGHSQAAIAACPWLGHPSATPVEVRTSWGISSHVLNVGDRAAGFARDVLDELSDVFPSRFVHIGGDEVRGDEWATSPEAARRVADAGLAGPAALHGWWGRLLADHLRGLGRRAVAWDDMLDHDPPEDMVIMAWRGVDRIEAALRAGHEVVAAPHTHTYLDYAESDAPGEPVSIAGPLPLETVYGFDAGGAVLGTQAQLWGEYLPTRERLDYNAFPRLCAVAEAAWSSGRDLGDFTRRLTAHLPLLDRLGVRYRRPHDEGA</sequence>
<keyword evidence="10" id="KW-1185">Reference proteome</keyword>
<dbReference type="PANTHER" id="PTHR22600:SF57">
    <property type="entry name" value="BETA-N-ACETYLHEXOSAMINIDASE"/>
    <property type="match status" value="1"/>
</dbReference>
<organism evidence="9 10">
    <name type="scientific">Streptosporangium pseudovulgare</name>
    <dbReference type="NCBI Taxonomy" id="35765"/>
    <lineage>
        <taxon>Bacteria</taxon>
        <taxon>Bacillati</taxon>
        <taxon>Actinomycetota</taxon>
        <taxon>Actinomycetes</taxon>
        <taxon>Streptosporangiales</taxon>
        <taxon>Streptosporangiaceae</taxon>
        <taxon>Streptosporangium</taxon>
    </lineage>
</organism>
<evidence type="ECO:0000256" key="2">
    <source>
        <dbReference type="ARBA" id="ARBA00006285"/>
    </source>
</evidence>
<protein>
    <recommendedName>
        <fullName evidence="3">beta-N-acetylhexosaminidase</fullName>
        <ecNumber evidence="3">3.2.1.52</ecNumber>
    </recommendedName>
</protein>
<accession>A0ABQ2R7Y7</accession>
<gene>
    <name evidence="9" type="primary">nagZ</name>
    <name evidence="9" type="ORF">GCM10010140_51270</name>
</gene>
<keyword evidence="5" id="KW-0326">Glycosidase</keyword>
<comment type="caution">
    <text evidence="9">The sequence shown here is derived from an EMBL/GenBank/DDBJ whole genome shotgun (WGS) entry which is preliminary data.</text>
</comment>
<dbReference type="CDD" id="cd06563">
    <property type="entry name" value="GH20_chitobiase-like"/>
    <property type="match status" value="1"/>
</dbReference>
<evidence type="ECO:0000256" key="5">
    <source>
        <dbReference type="ARBA" id="ARBA00023295"/>
    </source>
</evidence>
<dbReference type="Proteomes" id="UP000611554">
    <property type="component" value="Unassembled WGS sequence"/>
</dbReference>
<evidence type="ECO:0000259" key="7">
    <source>
        <dbReference type="Pfam" id="PF00728"/>
    </source>
</evidence>
<dbReference type="InterPro" id="IPR025705">
    <property type="entry name" value="Beta_hexosaminidase_sua/sub"/>
</dbReference>
<dbReference type="InterPro" id="IPR015882">
    <property type="entry name" value="HEX_bac_N"/>
</dbReference>
<keyword evidence="4" id="KW-0378">Hydrolase</keyword>
<dbReference type="InterPro" id="IPR017853">
    <property type="entry name" value="GH"/>
</dbReference>
<comment type="similarity">
    <text evidence="2">Belongs to the glycosyl hydrolase 20 family.</text>
</comment>
<dbReference type="InterPro" id="IPR015883">
    <property type="entry name" value="Glyco_hydro_20_cat"/>
</dbReference>
<dbReference type="EC" id="3.2.1.52" evidence="3"/>
<evidence type="ECO:0000256" key="1">
    <source>
        <dbReference type="ARBA" id="ARBA00001231"/>
    </source>
</evidence>
<dbReference type="SUPFAM" id="SSF55545">
    <property type="entry name" value="beta-N-acetylhexosaminidase-like domain"/>
    <property type="match status" value="1"/>
</dbReference>
<dbReference type="SUPFAM" id="SSF51445">
    <property type="entry name" value="(Trans)glycosidases"/>
    <property type="match status" value="1"/>
</dbReference>
<proteinExistence type="inferred from homology"/>
<dbReference type="PRINTS" id="PR00738">
    <property type="entry name" value="GLHYDRLASE20"/>
</dbReference>
<dbReference type="EMBL" id="BMQJ01000013">
    <property type="protein sequence ID" value="GGQ14715.1"/>
    <property type="molecule type" value="Genomic_DNA"/>
</dbReference>
<dbReference type="Pfam" id="PF00728">
    <property type="entry name" value="Glyco_hydro_20"/>
    <property type="match status" value="1"/>
</dbReference>
<comment type="catalytic activity">
    <reaction evidence="1">
        <text>Hydrolysis of terminal non-reducing N-acetyl-D-hexosamine residues in N-acetyl-beta-D-hexosaminides.</text>
        <dbReference type="EC" id="3.2.1.52"/>
    </reaction>
</comment>
<name>A0ABQ2R7Y7_9ACTN</name>